<dbReference type="EMBL" id="RQGN01000101">
    <property type="protein sequence ID" value="TGL93073.1"/>
    <property type="molecule type" value="Genomic_DNA"/>
</dbReference>
<sequence>MKNSAFISILILWIFLSDCSPQKSKPDETNVLGLLGVVSNFFGRKGTSSQPAVPEIPDIVLPIGIDSVTPANAATFSLDWTDLGTKTFNGACTYIGDNFGTGNIRIQKILPSTKLVLEVRFSQNVNPNGTLELYKQGNSIPGTVSFPNARTVKFESQDPGEFGFLFPYSANASGFVRATDGVEIPSVQWKFRTNFSGAKNASSSLTEDCAVINDKNRCNVKAVQRFTEEIQSSAAQNDFAYFYSDLFYFDEGGNDYGIFAMECLETTAVTAKAQRKEFWFLETNVTFPDIPNQARFGKYKIDSSTLVDIPISQKEFTQFTVFQK</sequence>
<comment type="caution">
    <text evidence="1">The sequence shown here is derived from an EMBL/GenBank/DDBJ whole genome shotgun (WGS) entry which is preliminary data.</text>
</comment>
<dbReference type="Proteomes" id="UP000298429">
    <property type="component" value="Unassembled WGS sequence"/>
</dbReference>
<proteinExistence type="predicted"/>
<gene>
    <name evidence="1" type="ORF">EHQ76_18580</name>
</gene>
<evidence type="ECO:0000313" key="1">
    <source>
        <dbReference type="EMBL" id="TGL93073.1"/>
    </source>
</evidence>
<organism evidence="1 2">
    <name type="scientific">Leptospira barantonii</name>
    <dbReference type="NCBI Taxonomy" id="2023184"/>
    <lineage>
        <taxon>Bacteria</taxon>
        <taxon>Pseudomonadati</taxon>
        <taxon>Spirochaetota</taxon>
        <taxon>Spirochaetia</taxon>
        <taxon>Leptospirales</taxon>
        <taxon>Leptospiraceae</taxon>
        <taxon>Leptospira</taxon>
    </lineage>
</organism>
<reference evidence="1 2" key="1">
    <citation type="journal article" date="2019" name="PLoS Negl. Trop. Dis.">
        <title>Revisiting the worldwide diversity of Leptospira species in the environment.</title>
        <authorList>
            <person name="Vincent A.T."/>
            <person name="Schiettekatte O."/>
            <person name="Bourhy P."/>
            <person name="Veyrier F.J."/>
            <person name="Picardeau M."/>
        </authorList>
    </citation>
    <scope>NUCLEOTIDE SEQUENCE [LARGE SCALE GENOMIC DNA]</scope>
    <source>
        <strain evidence="1 2">201702444</strain>
    </source>
</reference>
<dbReference type="OrthoDB" id="344773at2"/>
<protein>
    <submittedName>
        <fullName evidence="1">Uncharacterized protein</fullName>
    </submittedName>
</protein>
<name>A0A5F2AY60_9LEPT</name>
<accession>A0A5F2AY60</accession>
<dbReference type="RefSeq" id="WP_135672366.1">
    <property type="nucleotide sequence ID" value="NZ_RQGN01000101.1"/>
</dbReference>
<evidence type="ECO:0000313" key="2">
    <source>
        <dbReference type="Proteomes" id="UP000298429"/>
    </source>
</evidence>
<dbReference type="AlphaFoldDB" id="A0A5F2AY60"/>